<dbReference type="InterPro" id="IPR015421">
    <property type="entry name" value="PyrdxlP-dep_Trfase_major"/>
</dbReference>
<dbReference type="GO" id="GO:0016740">
    <property type="term" value="F:transferase activity"/>
    <property type="evidence" value="ECO:0007669"/>
    <property type="project" value="UniProtKB-KW"/>
</dbReference>
<keyword evidence="6" id="KW-1185">Reference proteome</keyword>
<accession>A0A1H4EQV6</accession>
<dbReference type="InterPro" id="IPR015424">
    <property type="entry name" value="PyrdxlP-dep_Trfase"/>
</dbReference>
<dbReference type="Pfam" id="PF00155">
    <property type="entry name" value="Aminotran_1_2"/>
    <property type="match status" value="1"/>
</dbReference>
<evidence type="ECO:0000256" key="3">
    <source>
        <dbReference type="SAM" id="Phobius"/>
    </source>
</evidence>
<dbReference type="STRING" id="150146.SAMN05443667_110140"/>
<name>A0A1H4EQV6_9FLAO</name>
<feature type="domain" description="Aminotransferase class I/classII large" evidence="4">
    <location>
        <begin position="99"/>
        <end position="447"/>
    </location>
</feature>
<dbReference type="PANTHER" id="PTHR13693">
    <property type="entry name" value="CLASS II AMINOTRANSFERASE/8-AMINO-7-OXONONANOATE SYNTHASE"/>
    <property type="match status" value="1"/>
</dbReference>
<feature type="transmembrane region" description="Helical" evidence="3">
    <location>
        <begin position="6"/>
        <end position="28"/>
    </location>
</feature>
<evidence type="ECO:0000256" key="1">
    <source>
        <dbReference type="ARBA" id="ARBA00001933"/>
    </source>
</evidence>
<dbReference type="Gene3D" id="3.90.1150.10">
    <property type="entry name" value="Aspartate Aminotransferase, domain 1"/>
    <property type="match status" value="1"/>
</dbReference>
<keyword evidence="3" id="KW-1133">Transmembrane helix</keyword>
<keyword evidence="3" id="KW-0472">Membrane</keyword>
<organism evidence="5 6">
    <name type="scientific">Flavobacterium gillisiae</name>
    <dbReference type="NCBI Taxonomy" id="150146"/>
    <lineage>
        <taxon>Bacteria</taxon>
        <taxon>Pseudomonadati</taxon>
        <taxon>Bacteroidota</taxon>
        <taxon>Flavobacteriia</taxon>
        <taxon>Flavobacteriales</taxon>
        <taxon>Flavobacteriaceae</taxon>
        <taxon>Flavobacterium</taxon>
    </lineage>
</organism>
<proteinExistence type="predicted"/>
<evidence type="ECO:0000313" key="5">
    <source>
        <dbReference type="EMBL" id="SEA87484.1"/>
    </source>
</evidence>
<dbReference type="SUPFAM" id="SSF53383">
    <property type="entry name" value="PLP-dependent transferases"/>
    <property type="match status" value="1"/>
</dbReference>
<sequence length="863" mass="99037">MSIKDYLLLFTYFVVNSGYLVVNSGAFYNNMKKTSFIMLNFSALNNRSTKNKQMAKIKHNNFIDTVDEVFAGAKKEGVLHLYSEDDYLNGRTITIKGKKMFHFGTTGYLGLEQDHRLKEAAIVAIQKYGTQFPLSKSYISNPLYAELEYKLELMYGIPPIITKNSTLGHMAVIPTAVRDEDGVILDHQVHWSVQNACQLLKLRGIPVEMIRHNNMEMLEYQIKKLSSTCKRIWYMADGVYSMFGDFAPVTQLMELSKKYPQLYLYFDDVHGMSWKGKNGTGYVLSILKELPHNVMIMGTLSKTFGASGAVLICSDQKLREKIKNFGGPLTFSAQLEPASVAAAIAAADIHLSSEIEELQAELAGKIQHFNDLLSKTSLPIIVQNNSPVFFLGTAMPITTYKLVQSLFQEGFFVNPAIYPAVPVKNTGIRITLSMHNQKEEIKALVEAMVKYLPVALEETANTLYKINRAFGRNETKYVPEKQKSKSSLKVQHETSIEKINKSIWNEILGKQSVFDWDGLKFLEDAFSNQSSPENDWEFYYYIVKDEENTAVLATFFTFGLWKDDMLAPESISLQLEKTRKQDPLYLTSKVLAMGCLFTEGTHCYRNESHPLANQAMELLLDQVDTLYNELDANFLVFRDFDPDILLDTVFHNHGFLKINMPETAKIQKLEWASVQEFASTLSARSRRHFFEEVRPFEKAFDIVIKEKLTADEMEQCYQLYKNVKNNNHAINTFTYPITIFNKMINHPNWEFILLYLTSKESEENYQEIVGVMFCYKNTDHTYVPALIGMNYTYSSKFQIYRQLLYQTIKRARTANFKKIDFGFSATFEKKKLGATIYPKVAYIQARDNFSMELMGMLQNETLK</sequence>
<keyword evidence="3" id="KW-0812">Transmembrane</keyword>
<dbReference type="InterPro" id="IPR050087">
    <property type="entry name" value="AON_synthase_class-II"/>
</dbReference>
<evidence type="ECO:0000256" key="2">
    <source>
        <dbReference type="ARBA" id="ARBA00022679"/>
    </source>
</evidence>
<protein>
    <submittedName>
        <fullName evidence="5">7-keto-8-aminopelargonate synthetase</fullName>
    </submittedName>
</protein>
<dbReference type="Gene3D" id="3.40.630.30">
    <property type="match status" value="1"/>
</dbReference>
<dbReference type="InterPro" id="IPR004839">
    <property type="entry name" value="Aminotransferase_I/II_large"/>
</dbReference>
<dbReference type="EMBL" id="FNRD01000010">
    <property type="protein sequence ID" value="SEA87484.1"/>
    <property type="molecule type" value="Genomic_DNA"/>
</dbReference>
<keyword evidence="2" id="KW-0808">Transferase</keyword>
<dbReference type="GO" id="GO:0030170">
    <property type="term" value="F:pyridoxal phosphate binding"/>
    <property type="evidence" value="ECO:0007669"/>
    <property type="project" value="InterPro"/>
</dbReference>
<evidence type="ECO:0000259" key="4">
    <source>
        <dbReference type="Pfam" id="PF00155"/>
    </source>
</evidence>
<dbReference type="InterPro" id="IPR016181">
    <property type="entry name" value="Acyl_CoA_acyltransferase"/>
</dbReference>
<evidence type="ECO:0000313" key="6">
    <source>
        <dbReference type="Proteomes" id="UP000198951"/>
    </source>
</evidence>
<dbReference type="AlphaFoldDB" id="A0A1H4EQV6"/>
<dbReference type="SUPFAM" id="SSF55729">
    <property type="entry name" value="Acyl-CoA N-acyltransferases (Nat)"/>
    <property type="match status" value="1"/>
</dbReference>
<dbReference type="Proteomes" id="UP000198951">
    <property type="component" value="Unassembled WGS sequence"/>
</dbReference>
<comment type="cofactor">
    <cofactor evidence="1">
        <name>pyridoxal 5'-phosphate</name>
        <dbReference type="ChEBI" id="CHEBI:597326"/>
    </cofactor>
</comment>
<reference evidence="6" key="1">
    <citation type="submission" date="2016-10" db="EMBL/GenBank/DDBJ databases">
        <authorList>
            <person name="Varghese N."/>
            <person name="Submissions S."/>
        </authorList>
    </citation>
    <scope>NUCLEOTIDE SEQUENCE [LARGE SCALE GENOMIC DNA]</scope>
    <source>
        <strain evidence="6">DSM 22376</strain>
    </source>
</reference>
<dbReference type="Gene3D" id="3.40.640.10">
    <property type="entry name" value="Type I PLP-dependent aspartate aminotransferase-like (Major domain)"/>
    <property type="match status" value="1"/>
</dbReference>
<dbReference type="InterPro" id="IPR015422">
    <property type="entry name" value="PyrdxlP-dep_Trfase_small"/>
</dbReference>
<gene>
    <name evidence="5" type="ORF">SAMN05443667_110140</name>
</gene>